<evidence type="ECO:0000313" key="2">
    <source>
        <dbReference type="Proteomes" id="UP000585474"/>
    </source>
</evidence>
<evidence type="ECO:0000313" key="1">
    <source>
        <dbReference type="EMBL" id="GFS35044.1"/>
    </source>
</evidence>
<proteinExistence type="predicted"/>
<accession>A0A7J0DGV8</accession>
<reference evidence="2" key="1">
    <citation type="submission" date="2019-07" db="EMBL/GenBank/DDBJ databases">
        <title>De Novo Assembly of kiwifruit Actinidia rufa.</title>
        <authorList>
            <person name="Sugita-Konishi S."/>
            <person name="Sato K."/>
            <person name="Mori E."/>
            <person name="Abe Y."/>
            <person name="Kisaki G."/>
            <person name="Hamano K."/>
            <person name="Suezawa K."/>
            <person name="Otani M."/>
            <person name="Fukuda T."/>
            <person name="Manabe T."/>
            <person name="Gomi K."/>
            <person name="Tabuchi M."/>
            <person name="Akimitsu K."/>
            <person name="Kataoka I."/>
        </authorList>
    </citation>
    <scope>NUCLEOTIDE SEQUENCE [LARGE SCALE GENOMIC DNA]</scope>
    <source>
        <strain evidence="2">cv. Fuchu</strain>
    </source>
</reference>
<comment type="caution">
    <text evidence="1">The sequence shown here is derived from an EMBL/GenBank/DDBJ whole genome shotgun (WGS) entry which is preliminary data.</text>
</comment>
<keyword evidence="2" id="KW-1185">Reference proteome</keyword>
<dbReference type="AlphaFoldDB" id="A0A7J0DGV8"/>
<protein>
    <submittedName>
        <fullName evidence="1">Uncharacterized protein</fullName>
    </submittedName>
</protein>
<sequence length="181" mass="20220">MVSDYLAASQLGSAKLSPSMYLKPMKFLDLSCLFMASKFYTSMVFGMITKPLVRFLMPPAMHSSSMVSSEPSSPKSFILPLLGSRDDSEADTGSPSIPRPTSLRMLLRTPTNTVHLYWRKFDNAFMRPVFGGRGFVPYIPGSPTERNECPFIESLSKERKLVCSLAFQVLLLLSFDSDCSY</sequence>
<dbReference type="EMBL" id="BJWL01000221">
    <property type="protein sequence ID" value="GFS35044.1"/>
    <property type="molecule type" value="Genomic_DNA"/>
</dbReference>
<dbReference type="OrthoDB" id="196264at2759"/>
<gene>
    <name evidence="1" type="ORF">Acr_00g0037490</name>
</gene>
<organism evidence="1 2">
    <name type="scientific">Actinidia rufa</name>
    <dbReference type="NCBI Taxonomy" id="165716"/>
    <lineage>
        <taxon>Eukaryota</taxon>
        <taxon>Viridiplantae</taxon>
        <taxon>Streptophyta</taxon>
        <taxon>Embryophyta</taxon>
        <taxon>Tracheophyta</taxon>
        <taxon>Spermatophyta</taxon>
        <taxon>Magnoliopsida</taxon>
        <taxon>eudicotyledons</taxon>
        <taxon>Gunneridae</taxon>
        <taxon>Pentapetalae</taxon>
        <taxon>asterids</taxon>
        <taxon>Ericales</taxon>
        <taxon>Actinidiaceae</taxon>
        <taxon>Actinidia</taxon>
    </lineage>
</organism>
<dbReference type="Proteomes" id="UP000585474">
    <property type="component" value="Unassembled WGS sequence"/>
</dbReference>
<name>A0A7J0DGV8_9ERIC</name>